<proteinExistence type="predicted"/>
<reference evidence="3" key="1">
    <citation type="submission" date="2016-10" db="EMBL/GenBank/DDBJ databases">
        <authorList>
            <person name="Varghese N."/>
            <person name="Submissions S."/>
        </authorList>
    </citation>
    <scope>NUCLEOTIDE SEQUENCE [LARGE SCALE GENOMIC DNA]</scope>
    <source>
        <strain evidence="3">B4,CECT 8067,JCM 17497</strain>
    </source>
</reference>
<dbReference type="AlphaFoldDB" id="A0A1G8T2R2"/>
<feature type="transmembrane region" description="Helical" evidence="1">
    <location>
        <begin position="7"/>
        <end position="33"/>
    </location>
</feature>
<dbReference type="STRING" id="1095776.SAMN04515672_0300"/>
<keyword evidence="1" id="KW-0812">Transmembrane</keyword>
<dbReference type="RefSeq" id="WP_090302853.1">
    <property type="nucleotide sequence ID" value="NZ_FNFE01000001.1"/>
</dbReference>
<dbReference type="Proteomes" id="UP000198882">
    <property type="component" value="Unassembled WGS sequence"/>
</dbReference>
<protein>
    <submittedName>
        <fullName evidence="2">Uncharacterized protein</fullName>
    </submittedName>
</protein>
<evidence type="ECO:0000313" key="3">
    <source>
        <dbReference type="Proteomes" id="UP000198882"/>
    </source>
</evidence>
<accession>A0A1G8T2R2</accession>
<sequence length="151" mass="16329">MRPVVTYGLGVGAVAVVVFVLFVAFVSGVGGLYTHDHGTLEVSIDGERIDFDQPQYHDRHPTFHFHEGGGQEWHHHPESPLAVLEFERLSVAEALGTLEIDVTDSSVTIDGRIYEDGEPGTTVSITVDGEPADPDAHLLQDGDDVVLEVVS</sequence>
<keyword evidence="1" id="KW-1133">Transmembrane helix</keyword>
<evidence type="ECO:0000313" key="2">
    <source>
        <dbReference type="EMBL" id="SDJ35828.1"/>
    </source>
</evidence>
<dbReference type="EMBL" id="FNFE01000001">
    <property type="protein sequence ID" value="SDJ35828.1"/>
    <property type="molecule type" value="Genomic_DNA"/>
</dbReference>
<gene>
    <name evidence="2" type="ORF">SAMN04515672_0300</name>
</gene>
<keyword evidence="3" id="KW-1185">Reference proteome</keyword>
<dbReference type="OrthoDB" id="2572at2157"/>
<organism evidence="2 3">
    <name type="scientific">Natronorubrum texcoconense</name>
    <dbReference type="NCBI Taxonomy" id="1095776"/>
    <lineage>
        <taxon>Archaea</taxon>
        <taxon>Methanobacteriati</taxon>
        <taxon>Methanobacteriota</taxon>
        <taxon>Stenosarchaea group</taxon>
        <taxon>Halobacteria</taxon>
        <taxon>Halobacteriales</taxon>
        <taxon>Natrialbaceae</taxon>
        <taxon>Natronorubrum</taxon>
    </lineage>
</organism>
<name>A0A1G8T2R2_9EURY</name>
<keyword evidence="1" id="KW-0472">Membrane</keyword>
<evidence type="ECO:0000256" key="1">
    <source>
        <dbReference type="SAM" id="Phobius"/>
    </source>
</evidence>